<feature type="transmembrane region" description="Helical" evidence="6">
    <location>
        <begin position="508"/>
        <end position="528"/>
    </location>
</feature>
<evidence type="ECO:0000256" key="1">
    <source>
        <dbReference type="ARBA" id="ARBA00004141"/>
    </source>
</evidence>
<dbReference type="GO" id="GO:0020037">
    <property type="term" value="F:heme binding"/>
    <property type="evidence" value="ECO:0007669"/>
    <property type="project" value="InterPro"/>
</dbReference>
<dbReference type="PANTHER" id="PTHR30071:SF1">
    <property type="entry name" value="CYTOCHROME B_B6 PROTEIN-RELATED"/>
    <property type="match status" value="1"/>
</dbReference>
<dbReference type="Proteomes" id="UP000823598">
    <property type="component" value="Unassembled WGS sequence"/>
</dbReference>
<evidence type="ECO:0000313" key="9">
    <source>
        <dbReference type="EMBL" id="MBO8475945.1"/>
    </source>
</evidence>
<dbReference type="GO" id="GO:0005886">
    <property type="term" value="C:plasma membrane"/>
    <property type="evidence" value="ECO:0007669"/>
    <property type="project" value="TreeGrafter"/>
</dbReference>
<feature type="transmembrane region" description="Helical" evidence="6">
    <location>
        <begin position="562"/>
        <end position="580"/>
    </location>
</feature>
<name>A0A9D9IPM4_9BACT</name>
<dbReference type="Pfam" id="PF05140">
    <property type="entry name" value="ResB"/>
    <property type="match status" value="1"/>
</dbReference>
<keyword evidence="5 6" id="KW-0472">Membrane</keyword>
<feature type="transmembrane region" description="Helical" evidence="6">
    <location>
        <begin position="44"/>
        <end position="62"/>
    </location>
</feature>
<keyword evidence="2 6" id="KW-0812">Transmembrane</keyword>
<keyword evidence="4 6" id="KW-1133">Transmembrane helix</keyword>
<comment type="subcellular location">
    <subcellularLocation>
        <location evidence="1">Membrane</location>
        <topology evidence="1">Multi-pass membrane protein</topology>
    </subcellularLocation>
</comment>
<feature type="transmembrane region" description="Helical" evidence="6">
    <location>
        <begin position="540"/>
        <end position="557"/>
    </location>
</feature>
<feature type="transmembrane region" description="Helical" evidence="6">
    <location>
        <begin position="712"/>
        <end position="732"/>
    </location>
</feature>
<feature type="domain" description="Cytochrome c assembly protein" evidence="7">
    <location>
        <begin position="535"/>
        <end position="735"/>
    </location>
</feature>
<sequence>MKKALKTAAFGVIVVIMAVMAVATFVEAGQGTQFVTEKIYGSWWFALLWGIAAIAGICYFFTSKKTLHDITLHCALLLILAGALATSLTSRVGTVHLRYGKPSSTLVLDSGDSIRLPFSIELKNFTIDYHNGTSMPSDYITEFTISDSTGMNVGGIVSMNNVFDYHGIRFFQTSFDSDMLGSTLTYNEDRIGKPLTYIGYYLLFLSLVWMLFAPSGGFRKLLHDSRLRKGLSVVALLAVVPDAGAASTFSREVADAFGNMLIEKDGRVCPFETVAMDFTKKLYGGTEYKDYSAEQVLVGFLFFEKEWRGEPVIKVKNRELRNLEGLKKYSSLNDFFTDGYVLGPYVEEYYKGKRTGVNKAAAELDDRIAMIMSLRDGGWLKMFPIESEGRVVWYNPTDRLPSSTDSIQALFIRHAFNMIYETGVYCQDDKALIGLIGQMRKYQEKYGGASVPDGKKLKAEHIYNNVPFTGLLFKVNLTVGMVLMLLLVRSMIAGKRRSWEKMTDTAGVAVLSLSFAALSFCIALRWAISGRAPLGNGYETMLAVAWCVQLVTITAVWRFRYLLPFGMILSGFFLLVSSIGQMDPQITPLMPVLNSPLLSIHVSVIMMAYALLSFTFLCGVVALVIISVKRDEKASEQIAALKLVSRLFLYPALALLGIGIFVGAIWADYSWGRYWGWDPKEVWALINFLLYAIALHDRSLPWLRRPVAYHAYMCIAFLTVLMTYIGANYFLVGMHSYA</sequence>
<feature type="transmembrane region" description="Helical" evidence="6">
    <location>
        <begin position="230"/>
        <end position="249"/>
    </location>
</feature>
<dbReference type="Pfam" id="PF01578">
    <property type="entry name" value="Cytochrom_C_asm"/>
    <property type="match status" value="1"/>
</dbReference>
<dbReference type="EMBL" id="JADIMC010000035">
    <property type="protein sequence ID" value="MBO8475945.1"/>
    <property type="molecule type" value="Genomic_DNA"/>
</dbReference>
<feature type="transmembrane region" description="Helical" evidence="6">
    <location>
        <begin position="600"/>
        <end position="626"/>
    </location>
</feature>
<dbReference type="InterPro" id="IPR045062">
    <property type="entry name" value="Cyt_c_biogenesis_CcsA/CcmC"/>
</dbReference>
<comment type="caution">
    <text evidence="9">The sequence shown here is derived from an EMBL/GenBank/DDBJ whole genome shotgun (WGS) entry which is preliminary data.</text>
</comment>
<keyword evidence="3" id="KW-0201">Cytochrome c-type biogenesis</keyword>
<evidence type="ECO:0000259" key="8">
    <source>
        <dbReference type="Pfam" id="PF05140"/>
    </source>
</evidence>
<organism evidence="9 10">
    <name type="scientific">Candidatus Limisoma faecipullorum</name>
    <dbReference type="NCBI Taxonomy" id="2840854"/>
    <lineage>
        <taxon>Bacteria</taxon>
        <taxon>Pseudomonadati</taxon>
        <taxon>Bacteroidota</taxon>
        <taxon>Bacteroidia</taxon>
        <taxon>Bacteroidales</taxon>
        <taxon>Candidatus Limisoma</taxon>
    </lineage>
</organism>
<reference evidence="9" key="2">
    <citation type="journal article" date="2021" name="PeerJ">
        <title>Extensive microbial diversity within the chicken gut microbiome revealed by metagenomics and culture.</title>
        <authorList>
            <person name="Gilroy R."/>
            <person name="Ravi A."/>
            <person name="Getino M."/>
            <person name="Pursley I."/>
            <person name="Horton D.L."/>
            <person name="Alikhan N.F."/>
            <person name="Baker D."/>
            <person name="Gharbi K."/>
            <person name="Hall N."/>
            <person name="Watson M."/>
            <person name="Adriaenssens E.M."/>
            <person name="Foster-Nyarko E."/>
            <person name="Jarju S."/>
            <person name="Secka A."/>
            <person name="Antonio M."/>
            <person name="Oren A."/>
            <person name="Chaudhuri R.R."/>
            <person name="La Ragione R."/>
            <person name="Hildebrand F."/>
            <person name="Pallen M.J."/>
        </authorList>
    </citation>
    <scope>NUCLEOTIDE SEQUENCE</scope>
    <source>
        <strain evidence="9">6919</strain>
    </source>
</reference>
<evidence type="ECO:0000259" key="7">
    <source>
        <dbReference type="Pfam" id="PF01578"/>
    </source>
</evidence>
<feature type="domain" description="ResB-like" evidence="8">
    <location>
        <begin position="70"/>
        <end position="178"/>
    </location>
</feature>
<feature type="transmembrane region" description="Helical" evidence="6">
    <location>
        <begin position="198"/>
        <end position="218"/>
    </location>
</feature>
<evidence type="ECO:0000256" key="4">
    <source>
        <dbReference type="ARBA" id="ARBA00022989"/>
    </source>
</evidence>
<reference evidence="9" key="1">
    <citation type="submission" date="2020-10" db="EMBL/GenBank/DDBJ databases">
        <authorList>
            <person name="Gilroy R."/>
        </authorList>
    </citation>
    <scope>NUCLEOTIDE SEQUENCE</scope>
    <source>
        <strain evidence="9">6919</strain>
    </source>
</reference>
<dbReference type="InterPro" id="IPR007816">
    <property type="entry name" value="ResB-like_domain"/>
</dbReference>
<evidence type="ECO:0000256" key="3">
    <source>
        <dbReference type="ARBA" id="ARBA00022748"/>
    </source>
</evidence>
<accession>A0A9D9IPM4</accession>
<evidence type="ECO:0000313" key="10">
    <source>
        <dbReference type="Proteomes" id="UP000823598"/>
    </source>
</evidence>
<gene>
    <name evidence="9" type="primary">ccsA</name>
    <name evidence="9" type="ORF">IAB88_03015</name>
</gene>
<evidence type="ECO:0000256" key="2">
    <source>
        <dbReference type="ARBA" id="ARBA00022692"/>
    </source>
</evidence>
<feature type="transmembrane region" description="Helical" evidence="6">
    <location>
        <begin position="74"/>
        <end position="93"/>
    </location>
</feature>
<dbReference type="PANTHER" id="PTHR30071">
    <property type="entry name" value="HEME EXPORTER PROTEIN C"/>
    <property type="match status" value="1"/>
</dbReference>
<feature type="transmembrane region" description="Helical" evidence="6">
    <location>
        <begin position="647"/>
        <end position="667"/>
    </location>
</feature>
<dbReference type="GO" id="GO:0017004">
    <property type="term" value="P:cytochrome complex assembly"/>
    <property type="evidence" value="ECO:0007669"/>
    <property type="project" value="UniProtKB-KW"/>
</dbReference>
<dbReference type="AlphaFoldDB" id="A0A9D9IPM4"/>
<evidence type="ECO:0000256" key="5">
    <source>
        <dbReference type="ARBA" id="ARBA00023136"/>
    </source>
</evidence>
<feature type="transmembrane region" description="Helical" evidence="6">
    <location>
        <begin position="468"/>
        <end position="488"/>
    </location>
</feature>
<proteinExistence type="predicted"/>
<dbReference type="InterPro" id="IPR002541">
    <property type="entry name" value="Cyt_c_assembly"/>
</dbReference>
<evidence type="ECO:0000256" key="6">
    <source>
        <dbReference type="SAM" id="Phobius"/>
    </source>
</evidence>
<protein>
    <submittedName>
        <fullName evidence="9">Cytochrome c biogenesis protein CcsA</fullName>
    </submittedName>
</protein>